<dbReference type="InterPro" id="IPR045584">
    <property type="entry name" value="Pilin-like"/>
</dbReference>
<evidence type="ECO:0000313" key="3">
    <source>
        <dbReference type="Proteomes" id="UP000231383"/>
    </source>
</evidence>
<feature type="transmembrane region" description="Helical" evidence="1">
    <location>
        <begin position="6"/>
        <end position="30"/>
    </location>
</feature>
<comment type="caution">
    <text evidence="2">The sequence shown here is derived from an EMBL/GenBank/DDBJ whole genome shotgun (WGS) entry which is preliminary data.</text>
</comment>
<dbReference type="Gene3D" id="3.30.700.10">
    <property type="entry name" value="Glycoprotein, Type 4 Pilin"/>
    <property type="match status" value="1"/>
</dbReference>
<name>A0A2M8EYR9_9BACT</name>
<keyword evidence="1" id="KW-1133">Transmembrane helix</keyword>
<dbReference type="SUPFAM" id="SSF54523">
    <property type="entry name" value="Pili subunits"/>
    <property type="match status" value="1"/>
</dbReference>
<sequence>MYSKKGFSLIELVVVISIITIFFGISVAVYKNSLDEKRLTIDIKLLESIIQDTKQRARARDISPMTTCSVFESYNLVINPVANTVSQQFLCDGNTVTVQNYVFEKTTLIQPASVKTLQFISSTGEHINPELTIVLKNTFTNMCVSVLVPKISSVVVGDPYIC</sequence>
<dbReference type="NCBIfam" id="TIGR02532">
    <property type="entry name" value="IV_pilin_GFxxxE"/>
    <property type="match status" value="1"/>
</dbReference>
<dbReference type="EMBL" id="PFSC01000105">
    <property type="protein sequence ID" value="PJC31768.1"/>
    <property type="molecule type" value="Genomic_DNA"/>
</dbReference>
<dbReference type="InterPro" id="IPR012902">
    <property type="entry name" value="N_methyl_site"/>
</dbReference>
<proteinExistence type="predicted"/>
<dbReference type="Pfam" id="PF07963">
    <property type="entry name" value="N_methyl"/>
    <property type="match status" value="1"/>
</dbReference>
<gene>
    <name evidence="2" type="ORF">CO051_03745</name>
</gene>
<dbReference type="AlphaFoldDB" id="A0A2M8EYR9"/>
<dbReference type="PROSITE" id="PS00409">
    <property type="entry name" value="PROKAR_NTER_METHYL"/>
    <property type="match status" value="1"/>
</dbReference>
<evidence type="ECO:0000256" key="1">
    <source>
        <dbReference type="SAM" id="Phobius"/>
    </source>
</evidence>
<evidence type="ECO:0008006" key="4">
    <source>
        <dbReference type="Google" id="ProtNLM"/>
    </source>
</evidence>
<keyword evidence="1" id="KW-0472">Membrane</keyword>
<evidence type="ECO:0000313" key="2">
    <source>
        <dbReference type="EMBL" id="PJC31768.1"/>
    </source>
</evidence>
<keyword evidence="1" id="KW-0812">Transmembrane</keyword>
<protein>
    <recommendedName>
        <fullName evidence="4">General secretion pathway GspH domain-containing protein</fullName>
    </recommendedName>
</protein>
<dbReference type="Proteomes" id="UP000231383">
    <property type="component" value="Unassembled WGS sequence"/>
</dbReference>
<organism evidence="2 3">
    <name type="scientific">Candidatus Roizmanbacteria bacterium CG_4_9_14_0_2_um_filter_39_13</name>
    <dbReference type="NCBI Taxonomy" id="1974839"/>
    <lineage>
        <taxon>Bacteria</taxon>
        <taxon>Candidatus Roizmaniibacteriota</taxon>
    </lineage>
</organism>
<accession>A0A2M8EYR9</accession>
<reference evidence="3" key="1">
    <citation type="submission" date="2017-09" db="EMBL/GenBank/DDBJ databases">
        <title>Depth-based differentiation of microbial function through sediment-hosted aquifers and enrichment of novel symbionts in the deep terrestrial subsurface.</title>
        <authorList>
            <person name="Probst A.J."/>
            <person name="Ladd B."/>
            <person name="Jarett J.K."/>
            <person name="Geller-Mcgrath D.E."/>
            <person name="Sieber C.M.K."/>
            <person name="Emerson J.B."/>
            <person name="Anantharaman K."/>
            <person name="Thomas B.C."/>
            <person name="Malmstrom R."/>
            <person name="Stieglmeier M."/>
            <person name="Klingl A."/>
            <person name="Woyke T."/>
            <person name="Ryan C.M."/>
            <person name="Banfield J.F."/>
        </authorList>
    </citation>
    <scope>NUCLEOTIDE SEQUENCE [LARGE SCALE GENOMIC DNA]</scope>
</reference>